<name>A0A431TNZ5_9BURK</name>
<feature type="region of interest" description="Disordered" evidence="2">
    <location>
        <begin position="1"/>
        <end position="40"/>
    </location>
</feature>
<proteinExistence type="predicted"/>
<keyword evidence="1" id="KW-0238">DNA-binding</keyword>
<dbReference type="PROSITE" id="PS50943">
    <property type="entry name" value="HTH_CROC1"/>
    <property type="match status" value="1"/>
</dbReference>
<dbReference type="CDD" id="cd00093">
    <property type="entry name" value="HTH_XRE"/>
    <property type="match status" value="1"/>
</dbReference>
<evidence type="ECO:0000256" key="2">
    <source>
        <dbReference type="SAM" id="MobiDB-lite"/>
    </source>
</evidence>
<reference evidence="4 5" key="1">
    <citation type="submission" date="2018-12" db="EMBL/GenBank/DDBJ databases">
        <title>The genome of Variovorax gossypii DSM 100435.</title>
        <authorList>
            <person name="Gao J."/>
            <person name="Sun J."/>
        </authorList>
    </citation>
    <scope>NUCLEOTIDE SEQUENCE [LARGE SCALE GENOMIC DNA]</scope>
    <source>
        <strain evidence="4 5">DSM 100435</strain>
    </source>
</reference>
<dbReference type="AlphaFoldDB" id="A0A431TNZ5"/>
<feature type="region of interest" description="Disordered" evidence="2">
    <location>
        <begin position="228"/>
        <end position="267"/>
    </location>
</feature>
<dbReference type="SUPFAM" id="SSF51182">
    <property type="entry name" value="RmlC-like cupins"/>
    <property type="match status" value="1"/>
</dbReference>
<evidence type="ECO:0000256" key="1">
    <source>
        <dbReference type="ARBA" id="ARBA00023125"/>
    </source>
</evidence>
<dbReference type="EMBL" id="RXOE01000002">
    <property type="protein sequence ID" value="RTQ35416.1"/>
    <property type="molecule type" value="Genomic_DNA"/>
</dbReference>
<dbReference type="InterPro" id="IPR050807">
    <property type="entry name" value="TransReg_Diox_bact_type"/>
</dbReference>
<evidence type="ECO:0000259" key="3">
    <source>
        <dbReference type="PROSITE" id="PS50943"/>
    </source>
</evidence>
<dbReference type="SMART" id="SM00530">
    <property type="entry name" value="HTH_XRE"/>
    <property type="match status" value="1"/>
</dbReference>
<feature type="compositionally biased region" description="Basic residues" evidence="2">
    <location>
        <begin position="8"/>
        <end position="17"/>
    </location>
</feature>
<comment type="caution">
    <text evidence="4">The sequence shown here is derived from an EMBL/GenBank/DDBJ whole genome shotgun (WGS) entry which is preliminary data.</text>
</comment>
<dbReference type="GO" id="GO:0005829">
    <property type="term" value="C:cytosol"/>
    <property type="evidence" value="ECO:0007669"/>
    <property type="project" value="TreeGrafter"/>
</dbReference>
<sequence length="267" mass="28632">MAQAPAGRIHRHHKRKSSVNPHTGTKTGMKPRDEPPTLDRVTFGNRLRTARKRFGWTLAQLAERSGVSITTISRAERGQLALGYENFTALGRALEMDMNAMFAGAGVKPAQLDGPVVTRSGKGVVYKGLSIAYEFLGTTAAGKQMSPIVGTVHARQIHGPEDFVRHGGEEFAYVLSGEIEVHFENGEVVHMARGDSLYFDSRLGHAYISVSRQLARIVGMTIGESGHMKSAREGEARSLPVPAASKPAKAPKHSAKASGKPGKAKGG</sequence>
<dbReference type="Gene3D" id="1.10.260.40">
    <property type="entry name" value="lambda repressor-like DNA-binding domains"/>
    <property type="match status" value="1"/>
</dbReference>
<evidence type="ECO:0000313" key="4">
    <source>
        <dbReference type="EMBL" id="RTQ35416.1"/>
    </source>
</evidence>
<dbReference type="InterPro" id="IPR014710">
    <property type="entry name" value="RmlC-like_jellyroll"/>
</dbReference>
<dbReference type="CDD" id="cd02209">
    <property type="entry name" value="cupin_XRE_C"/>
    <property type="match status" value="1"/>
</dbReference>
<protein>
    <submittedName>
        <fullName evidence="4">Cupin domain-containing protein</fullName>
    </submittedName>
</protein>
<organism evidence="4 5">
    <name type="scientific">Variovorax gossypii</name>
    <dbReference type="NCBI Taxonomy" id="1679495"/>
    <lineage>
        <taxon>Bacteria</taxon>
        <taxon>Pseudomonadati</taxon>
        <taxon>Pseudomonadota</taxon>
        <taxon>Betaproteobacteria</taxon>
        <taxon>Burkholderiales</taxon>
        <taxon>Comamonadaceae</taxon>
        <taxon>Variovorax</taxon>
    </lineage>
</organism>
<gene>
    <name evidence="4" type="ORF">EJP69_13685</name>
</gene>
<keyword evidence="5" id="KW-1185">Reference proteome</keyword>
<dbReference type="OrthoDB" id="9805356at2"/>
<dbReference type="GO" id="GO:0003700">
    <property type="term" value="F:DNA-binding transcription factor activity"/>
    <property type="evidence" value="ECO:0007669"/>
    <property type="project" value="TreeGrafter"/>
</dbReference>
<evidence type="ECO:0000313" key="5">
    <source>
        <dbReference type="Proteomes" id="UP000267418"/>
    </source>
</evidence>
<dbReference type="GO" id="GO:0003677">
    <property type="term" value="F:DNA binding"/>
    <property type="evidence" value="ECO:0007669"/>
    <property type="project" value="UniProtKB-KW"/>
</dbReference>
<dbReference type="Gene3D" id="2.60.120.10">
    <property type="entry name" value="Jelly Rolls"/>
    <property type="match status" value="1"/>
</dbReference>
<dbReference type="Pfam" id="PF07883">
    <property type="entry name" value="Cupin_2"/>
    <property type="match status" value="1"/>
</dbReference>
<dbReference type="InterPro" id="IPR001387">
    <property type="entry name" value="Cro/C1-type_HTH"/>
</dbReference>
<dbReference type="SUPFAM" id="SSF47413">
    <property type="entry name" value="lambda repressor-like DNA-binding domains"/>
    <property type="match status" value="1"/>
</dbReference>
<dbReference type="Pfam" id="PF13560">
    <property type="entry name" value="HTH_31"/>
    <property type="match status" value="1"/>
</dbReference>
<accession>A0A431TNZ5</accession>
<dbReference type="InterPro" id="IPR011051">
    <property type="entry name" value="RmlC_Cupin_sf"/>
</dbReference>
<dbReference type="PANTHER" id="PTHR46797:SF20">
    <property type="entry name" value="BLR4304 PROTEIN"/>
    <property type="match status" value="1"/>
</dbReference>
<dbReference type="PANTHER" id="PTHR46797">
    <property type="entry name" value="HTH-TYPE TRANSCRIPTIONAL REGULATOR"/>
    <property type="match status" value="1"/>
</dbReference>
<dbReference type="InterPro" id="IPR010982">
    <property type="entry name" value="Lambda_DNA-bd_dom_sf"/>
</dbReference>
<dbReference type="InterPro" id="IPR013096">
    <property type="entry name" value="Cupin_2"/>
</dbReference>
<feature type="domain" description="HTH cro/C1-type" evidence="3">
    <location>
        <begin position="47"/>
        <end position="101"/>
    </location>
</feature>
<dbReference type="Proteomes" id="UP000267418">
    <property type="component" value="Unassembled WGS sequence"/>
</dbReference>